<dbReference type="STRING" id="270498.CHK_1323"/>
<dbReference type="SUPFAM" id="SSF102588">
    <property type="entry name" value="LmbE-like"/>
    <property type="match status" value="1"/>
</dbReference>
<dbReference type="Proteomes" id="UP000034076">
    <property type="component" value="Unassembled WGS sequence"/>
</dbReference>
<dbReference type="OrthoDB" id="9815144at2"/>
<protein>
    <recommendedName>
        <fullName evidence="3">PIG-L family deacetylase</fullName>
    </recommendedName>
</protein>
<gene>
    <name evidence="1" type="ORF">CHK_1323</name>
</gene>
<keyword evidence="2" id="KW-1185">Reference proteome</keyword>
<dbReference type="RefSeq" id="WP_046443227.1">
    <property type="nucleotide sequence ID" value="NZ_LAYJ01000088.1"/>
</dbReference>
<evidence type="ECO:0008006" key="3">
    <source>
        <dbReference type="Google" id="ProtNLM"/>
    </source>
</evidence>
<proteinExistence type="predicted"/>
<dbReference type="Pfam" id="PF02585">
    <property type="entry name" value="PIG-L"/>
    <property type="match status" value="1"/>
</dbReference>
<evidence type="ECO:0000313" key="1">
    <source>
        <dbReference type="EMBL" id="KKI50936.1"/>
    </source>
</evidence>
<dbReference type="InterPro" id="IPR024078">
    <property type="entry name" value="LmbE-like_dom_sf"/>
</dbReference>
<organism evidence="1 2">
    <name type="scientific">Christensenella hongkongensis</name>
    <dbReference type="NCBI Taxonomy" id="270498"/>
    <lineage>
        <taxon>Bacteria</taxon>
        <taxon>Bacillati</taxon>
        <taxon>Bacillota</taxon>
        <taxon>Clostridia</taxon>
        <taxon>Christensenellales</taxon>
        <taxon>Christensenellaceae</taxon>
        <taxon>Christensenella</taxon>
    </lineage>
</organism>
<dbReference type="Gene3D" id="3.40.50.10320">
    <property type="entry name" value="LmbE-like"/>
    <property type="match status" value="1"/>
</dbReference>
<reference evidence="1 2" key="1">
    <citation type="submission" date="2015-04" db="EMBL/GenBank/DDBJ databases">
        <title>Draft genome sequence of bacteremic isolate Catabacter hongkongensis type strain HKU16T.</title>
        <authorList>
            <person name="Lau S.K."/>
            <person name="Teng J.L."/>
            <person name="Huang Y."/>
            <person name="Curreem S.O."/>
            <person name="Tsui S.K."/>
            <person name="Woo P.C."/>
        </authorList>
    </citation>
    <scope>NUCLEOTIDE SEQUENCE [LARGE SCALE GENOMIC DNA]</scope>
    <source>
        <strain evidence="1 2">HKU16</strain>
    </source>
</reference>
<name>A0A0M2NIY7_9FIRM</name>
<dbReference type="PANTHER" id="PTHR12993:SF30">
    <property type="entry name" value="N-ACETYL-ALPHA-D-GLUCOSAMINYL L-MALATE DEACETYLASE 1"/>
    <property type="match status" value="1"/>
</dbReference>
<dbReference type="GO" id="GO:0016811">
    <property type="term" value="F:hydrolase activity, acting on carbon-nitrogen (but not peptide) bonds, in linear amides"/>
    <property type="evidence" value="ECO:0007669"/>
    <property type="project" value="TreeGrafter"/>
</dbReference>
<comment type="caution">
    <text evidence="1">The sequence shown here is derived from an EMBL/GenBank/DDBJ whole genome shotgun (WGS) entry which is preliminary data.</text>
</comment>
<evidence type="ECO:0000313" key="2">
    <source>
        <dbReference type="Proteomes" id="UP000034076"/>
    </source>
</evidence>
<dbReference type="PANTHER" id="PTHR12993">
    <property type="entry name" value="N-ACETYLGLUCOSAMINYL-PHOSPHATIDYLINOSITOL DE-N-ACETYLASE-RELATED"/>
    <property type="match status" value="1"/>
</dbReference>
<dbReference type="EMBL" id="LAYJ01000088">
    <property type="protein sequence ID" value="KKI50936.1"/>
    <property type="molecule type" value="Genomic_DNA"/>
</dbReference>
<dbReference type="AlphaFoldDB" id="A0A0M2NIY7"/>
<accession>A0A0M2NIY7</accession>
<sequence length="234" mass="26072">MNVLGLCAHPDDLDGCCGGTLAKYAKLGHKVFMCNIANGNLGHKIIMPDELSAIRKKEAAAAAAIIGAEHFCLDVGDAMVDAGNREVQLRVVEVIRKTQPDVIITHNPEDYMSDHKQASELAYNASFMATLPHLETESPSIDKVAPIFFMETLAGIGFMPTEYVDITDTLETKLRAIECHESQLKWLKEHDGIDFVEFHATCSRFRGLQCGAQYAEGFRRYQGWPRMDCRRLLP</sequence>
<dbReference type="InterPro" id="IPR003737">
    <property type="entry name" value="GlcNAc_PI_deacetylase-related"/>
</dbReference>